<name>A0ABX6V226_9PAST</name>
<dbReference type="GO" id="GO:0008927">
    <property type="term" value="F:mannonate dehydratase activity"/>
    <property type="evidence" value="ECO:0007669"/>
    <property type="project" value="UniProtKB-EC"/>
</dbReference>
<dbReference type="Proteomes" id="UP000663069">
    <property type="component" value="Chromosome"/>
</dbReference>
<dbReference type="Gene3D" id="3.20.20.150">
    <property type="entry name" value="Divalent-metal-dependent TIM barrel enzymes"/>
    <property type="match status" value="2"/>
</dbReference>
<evidence type="ECO:0000256" key="4">
    <source>
        <dbReference type="ARBA" id="ARBA00007389"/>
    </source>
</evidence>
<comment type="pathway">
    <text evidence="3 11">Carbohydrate metabolism; pentose and glucuronate interconversion.</text>
</comment>
<dbReference type="NCBIfam" id="TIGR00695">
    <property type="entry name" value="uxuA"/>
    <property type="match status" value="1"/>
</dbReference>
<dbReference type="RefSeq" id="WP_194813142.1">
    <property type="nucleotide sequence ID" value="NZ_CP063056.1"/>
</dbReference>
<dbReference type="EC" id="4.2.1.8" evidence="5 11"/>
<evidence type="ECO:0000256" key="11">
    <source>
        <dbReference type="HAMAP-Rule" id="MF_00106"/>
    </source>
</evidence>
<dbReference type="SUPFAM" id="SSF51658">
    <property type="entry name" value="Xylose isomerase-like"/>
    <property type="match status" value="1"/>
</dbReference>
<evidence type="ECO:0000256" key="5">
    <source>
        <dbReference type="ARBA" id="ARBA00012927"/>
    </source>
</evidence>
<organism evidence="12 13">
    <name type="scientific">Rodentibacter haemolyticus</name>
    <dbReference type="NCBI Taxonomy" id="2778911"/>
    <lineage>
        <taxon>Bacteria</taxon>
        <taxon>Pseudomonadati</taxon>
        <taxon>Pseudomonadota</taxon>
        <taxon>Gammaproteobacteria</taxon>
        <taxon>Pasteurellales</taxon>
        <taxon>Pasteurellaceae</taxon>
        <taxon>Rodentibacter</taxon>
    </lineage>
</organism>
<gene>
    <name evidence="11 12" type="primary">uxuA</name>
    <name evidence="12" type="ORF">IHV77_05825</name>
</gene>
<dbReference type="InterPro" id="IPR004628">
    <property type="entry name" value="Man_deHydtase"/>
</dbReference>
<keyword evidence="13" id="KW-1185">Reference proteome</keyword>
<dbReference type="PANTHER" id="PTHR30387:SF2">
    <property type="entry name" value="MANNONATE DEHYDRATASE"/>
    <property type="match status" value="1"/>
</dbReference>
<evidence type="ECO:0000313" key="13">
    <source>
        <dbReference type="Proteomes" id="UP000663069"/>
    </source>
</evidence>
<comment type="catalytic activity">
    <reaction evidence="1 11">
        <text>D-mannonate = 2-dehydro-3-deoxy-D-gluconate + H2O</text>
        <dbReference type="Rhea" id="RHEA:20097"/>
        <dbReference type="ChEBI" id="CHEBI:15377"/>
        <dbReference type="ChEBI" id="CHEBI:17767"/>
        <dbReference type="ChEBI" id="CHEBI:57990"/>
        <dbReference type="EC" id="4.2.1.8"/>
    </reaction>
</comment>
<evidence type="ECO:0000313" key="12">
    <source>
        <dbReference type="EMBL" id="QPB43586.1"/>
    </source>
</evidence>
<evidence type="ECO:0000256" key="10">
    <source>
        <dbReference type="ARBA" id="ARBA00033474"/>
    </source>
</evidence>
<keyword evidence="7 11" id="KW-0408">Iron</keyword>
<proteinExistence type="inferred from homology"/>
<keyword evidence="8 11" id="KW-0464">Manganese</keyword>
<evidence type="ECO:0000256" key="3">
    <source>
        <dbReference type="ARBA" id="ARBA00004892"/>
    </source>
</evidence>
<dbReference type="PANTHER" id="PTHR30387">
    <property type="entry name" value="MANNONATE DEHYDRATASE"/>
    <property type="match status" value="1"/>
</dbReference>
<dbReference type="Pfam" id="PF03786">
    <property type="entry name" value="UxuA"/>
    <property type="match status" value="1"/>
</dbReference>
<evidence type="ECO:0000256" key="2">
    <source>
        <dbReference type="ARBA" id="ARBA00002713"/>
    </source>
</evidence>
<evidence type="ECO:0000256" key="7">
    <source>
        <dbReference type="ARBA" id="ARBA00023004"/>
    </source>
</evidence>
<evidence type="ECO:0000256" key="9">
    <source>
        <dbReference type="ARBA" id="ARBA00023239"/>
    </source>
</evidence>
<dbReference type="HAMAP" id="MF_00106">
    <property type="entry name" value="UxuA"/>
    <property type="match status" value="1"/>
</dbReference>
<dbReference type="PIRSF" id="PIRSF016049">
    <property type="entry name" value="Man_dehyd"/>
    <property type="match status" value="1"/>
</dbReference>
<comment type="similarity">
    <text evidence="4 11">Belongs to the mannonate dehydratase family.</text>
</comment>
<dbReference type="EMBL" id="CP063056">
    <property type="protein sequence ID" value="QPB43586.1"/>
    <property type="molecule type" value="Genomic_DNA"/>
</dbReference>
<accession>A0ABX6V226</accession>
<keyword evidence="9 11" id="KW-0456">Lyase</keyword>
<comment type="function">
    <text evidence="2 11">Catalyzes the dehydration of D-mannonate.</text>
</comment>
<comment type="cofactor">
    <cofactor evidence="11">
        <name>Fe(2+)</name>
        <dbReference type="ChEBI" id="CHEBI:29033"/>
    </cofactor>
    <cofactor evidence="11">
        <name>Mn(2+)</name>
        <dbReference type="ChEBI" id="CHEBI:29035"/>
    </cofactor>
</comment>
<evidence type="ECO:0000256" key="1">
    <source>
        <dbReference type="ARBA" id="ARBA00001794"/>
    </source>
</evidence>
<dbReference type="InterPro" id="IPR036237">
    <property type="entry name" value="Xyl_isomerase-like_sf"/>
</dbReference>
<evidence type="ECO:0000256" key="8">
    <source>
        <dbReference type="ARBA" id="ARBA00023211"/>
    </source>
</evidence>
<dbReference type="NCBIfam" id="NF003027">
    <property type="entry name" value="PRK03906.1"/>
    <property type="match status" value="1"/>
</dbReference>
<reference evidence="12 13" key="1">
    <citation type="submission" date="2020-10" db="EMBL/GenBank/DDBJ databases">
        <title>Genome Sequencing of Rodentibacter spp. strain DSM111151.</title>
        <authorList>
            <person name="Benga L."/>
            <person name="Lautwein T."/>
        </authorList>
    </citation>
    <scope>NUCLEOTIDE SEQUENCE [LARGE SCALE GENOMIC DNA]</scope>
    <source>
        <strain evidence="12 13">DSM 111151</strain>
    </source>
</reference>
<sequence>MEQTWRWYGPKDPVSLSDVRQAGATGIVTALHHIPNGQVWSVEEIEKRKALIEQAGLHWSVVESVPVHEEIKTQTGNFQLWIDNYKQTLRNLAKCGIKTVCYNFMPVLDWTRTDLAYEMPDGSKALRFDHIAFAAFELHILKRPNAEKSYTEDERSQAQAYFDKMTETEIEQLTRNIIAGLPGAEEGYTLAEFQAQLDRYNDITPDKFREHLAYFLNEIIPVAQEVGVQMAVHPDDPPRPILGLPRIVSTIEDMRWYVQTQPLPANGFTFCTGSYGVRSDNDLIAMATEFADRIYFAHLRSTQREDNPLSFHEADHLAGDVDMFGVVKAILTEEYQRKANGDVKEIPMRPDHGHQMLDDLHKKTNPGYSAIGRLKGLAEFRGLELAIKRVYFE</sequence>
<evidence type="ECO:0000256" key="6">
    <source>
        <dbReference type="ARBA" id="ARBA00016339"/>
    </source>
</evidence>
<protein>
    <recommendedName>
        <fullName evidence="6 11">Mannonate dehydratase</fullName>
        <ecNumber evidence="5 11">4.2.1.8</ecNumber>
    </recommendedName>
    <alternativeName>
        <fullName evidence="10 11">D-mannonate hydro-lyase</fullName>
    </alternativeName>
</protein>